<gene>
    <name evidence="4" type="ORF">CERSUDRAFT_84853</name>
</gene>
<dbReference type="GO" id="GO:0050661">
    <property type="term" value="F:NADP binding"/>
    <property type="evidence" value="ECO:0007669"/>
    <property type="project" value="InterPro"/>
</dbReference>
<evidence type="ECO:0000256" key="1">
    <source>
        <dbReference type="ARBA" id="ARBA00022630"/>
    </source>
</evidence>
<name>M2RAD8_CERS8</name>
<dbReference type="OrthoDB" id="74360at2759"/>
<reference evidence="4 5" key="1">
    <citation type="journal article" date="2012" name="Proc. Natl. Acad. Sci. U.S.A.">
        <title>Comparative genomics of Ceriporiopsis subvermispora and Phanerochaete chrysosporium provide insight into selective ligninolysis.</title>
        <authorList>
            <person name="Fernandez-Fueyo E."/>
            <person name="Ruiz-Duenas F.J."/>
            <person name="Ferreira P."/>
            <person name="Floudas D."/>
            <person name="Hibbett D.S."/>
            <person name="Canessa P."/>
            <person name="Larrondo L.F."/>
            <person name="James T.Y."/>
            <person name="Seelenfreund D."/>
            <person name="Lobos S."/>
            <person name="Polanco R."/>
            <person name="Tello M."/>
            <person name="Honda Y."/>
            <person name="Watanabe T."/>
            <person name="Watanabe T."/>
            <person name="Ryu J.S."/>
            <person name="Kubicek C.P."/>
            <person name="Schmoll M."/>
            <person name="Gaskell J."/>
            <person name="Hammel K.E."/>
            <person name="St John F.J."/>
            <person name="Vanden Wymelenberg A."/>
            <person name="Sabat G."/>
            <person name="Splinter BonDurant S."/>
            <person name="Syed K."/>
            <person name="Yadav J.S."/>
            <person name="Doddapaneni H."/>
            <person name="Subramanian V."/>
            <person name="Lavin J.L."/>
            <person name="Oguiza J.A."/>
            <person name="Perez G."/>
            <person name="Pisabarro A.G."/>
            <person name="Ramirez L."/>
            <person name="Santoyo F."/>
            <person name="Master E."/>
            <person name="Coutinho P.M."/>
            <person name="Henrissat B."/>
            <person name="Lombard V."/>
            <person name="Magnuson J.K."/>
            <person name="Kuees U."/>
            <person name="Hori C."/>
            <person name="Igarashi K."/>
            <person name="Samejima M."/>
            <person name="Held B.W."/>
            <person name="Barry K.W."/>
            <person name="LaButti K.M."/>
            <person name="Lapidus A."/>
            <person name="Lindquist E.A."/>
            <person name="Lucas S.M."/>
            <person name="Riley R."/>
            <person name="Salamov A.A."/>
            <person name="Hoffmeister D."/>
            <person name="Schwenk D."/>
            <person name="Hadar Y."/>
            <person name="Yarden O."/>
            <person name="de Vries R.P."/>
            <person name="Wiebenga A."/>
            <person name="Stenlid J."/>
            <person name="Eastwood D."/>
            <person name="Grigoriev I.V."/>
            <person name="Berka R.M."/>
            <person name="Blanchette R.A."/>
            <person name="Kersten P."/>
            <person name="Martinez A.T."/>
            <person name="Vicuna R."/>
            <person name="Cullen D."/>
        </authorList>
    </citation>
    <scope>NUCLEOTIDE SEQUENCE [LARGE SCALE GENOMIC DNA]</scope>
    <source>
        <strain evidence="4 5">B</strain>
    </source>
</reference>
<dbReference type="InterPro" id="IPR036188">
    <property type="entry name" value="FAD/NAD-bd_sf"/>
</dbReference>
<keyword evidence="3" id="KW-0560">Oxidoreductase</keyword>
<evidence type="ECO:0000256" key="2">
    <source>
        <dbReference type="ARBA" id="ARBA00022827"/>
    </source>
</evidence>
<sequence length="612" mass="65981">MSSAEIDPVAIATAFLKQFEAATSSGDVDAFRNLFLPIGWMRDHLVFSWDLRSLEGPEKLSQYLSEAVGNQSRFAAASLHNVTLETGTTIGPITFPVPGGAPDAKGVQGPFRFELQSPAGFGRGYFRLVPDAEGNFKVFALYVTLEDLKGHEEPKERPNGLFAGHSKYWSEEKAERHAAVENDPTVVVVGGGQAGLMCAARLSRMGVHALVIERSPRVGDVWRERYPNLTLHTSAHHSSVLYHPWPQTYPKFIAKDIVADFLESYAIGQDLVVWTSSTVLPTPTYDNGTGTWTIPVDREGKKVTVKAKHIIMATGNGRSRIPDFPGMAKFKGPLYHSDKHRGAAPFAGKRAVVIGACNAGADIAQDFVAKGASEVTMVQRTATCVISAKAINIATFEAIYPETRAIEDGDLLYHSLPPRLGMRLAAGGGTARLKALDKDLHEALAAKGFKLTWELTPGGGEVGLLGFFFERVAAGSMVDVGCGQLIIDGKVKMKSGVEVDHFEEDGVVFADGSKVLADVVVLATGNLPIIENTAELFGERIKSKIGSKVWGLDAEGELTLCYRPTGQPGLWYAPGAFQHSRYHSKHLALQILAQELGIAPMPVAKAPHGSSL</sequence>
<dbReference type="InterPro" id="IPR050982">
    <property type="entry name" value="Auxin_biosynth/cation_transpt"/>
</dbReference>
<keyword evidence="2" id="KW-0274">FAD</keyword>
<dbReference type="PANTHER" id="PTHR43539">
    <property type="entry name" value="FLAVIN-BINDING MONOOXYGENASE-LIKE PROTEIN (AFU_ORTHOLOGUE AFUA_4G09220)"/>
    <property type="match status" value="1"/>
</dbReference>
<dbReference type="PRINTS" id="PR00368">
    <property type="entry name" value="FADPNR"/>
</dbReference>
<dbReference type="Gene3D" id="3.50.50.60">
    <property type="entry name" value="FAD/NAD(P)-binding domain"/>
    <property type="match status" value="1"/>
</dbReference>
<keyword evidence="5" id="KW-1185">Reference proteome</keyword>
<dbReference type="InterPro" id="IPR020946">
    <property type="entry name" value="Flavin_mOase-like"/>
</dbReference>
<dbReference type="Proteomes" id="UP000016930">
    <property type="component" value="Unassembled WGS sequence"/>
</dbReference>
<dbReference type="GO" id="GO:0004499">
    <property type="term" value="F:N,N-dimethylaniline monooxygenase activity"/>
    <property type="evidence" value="ECO:0007669"/>
    <property type="project" value="InterPro"/>
</dbReference>
<evidence type="ECO:0000256" key="3">
    <source>
        <dbReference type="ARBA" id="ARBA00023002"/>
    </source>
</evidence>
<dbReference type="SUPFAM" id="SSF51905">
    <property type="entry name" value="FAD/NAD(P)-binding domain"/>
    <property type="match status" value="1"/>
</dbReference>
<proteinExistence type="predicted"/>
<accession>M2RAD8</accession>
<dbReference type="GO" id="GO:0050660">
    <property type="term" value="F:flavin adenine dinucleotide binding"/>
    <property type="evidence" value="ECO:0007669"/>
    <property type="project" value="InterPro"/>
</dbReference>
<dbReference type="AlphaFoldDB" id="M2RAD8"/>
<dbReference type="HOGENOM" id="CLU_015676_1_0_1"/>
<evidence type="ECO:0000313" key="4">
    <source>
        <dbReference type="EMBL" id="EMD35756.1"/>
    </source>
</evidence>
<dbReference type="STRING" id="914234.M2RAD8"/>
<protein>
    <recommendedName>
        <fullName evidence="6">FAD/NAD(P)-binding domain-containing protein</fullName>
    </recommendedName>
</protein>
<organism evidence="4 5">
    <name type="scientific">Ceriporiopsis subvermispora (strain B)</name>
    <name type="common">White-rot fungus</name>
    <name type="synonym">Gelatoporia subvermispora</name>
    <dbReference type="NCBI Taxonomy" id="914234"/>
    <lineage>
        <taxon>Eukaryota</taxon>
        <taxon>Fungi</taxon>
        <taxon>Dikarya</taxon>
        <taxon>Basidiomycota</taxon>
        <taxon>Agaricomycotina</taxon>
        <taxon>Agaricomycetes</taxon>
        <taxon>Polyporales</taxon>
        <taxon>Gelatoporiaceae</taxon>
        <taxon>Gelatoporia</taxon>
    </lineage>
</organism>
<keyword evidence="1" id="KW-0285">Flavoprotein</keyword>
<evidence type="ECO:0000313" key="5">
    <source>
        <dbReference type="Proteomes" id="UP000016930"/>
    </source>
</evidence>
<dbReference type="PANTHER" id="PTHR43539:SF68">
    <property type="entry name" value="FLAVIN-BINDING MONOOXYGENASE-LIKE PROTEIN (AFU_ORTHOLOGUE AFUA_4G09220)"/>
    <property type="match status" value="1"/>
</dbReference>
<dbReference type="EMBL" id="KB445799">
    <property type="protein sequence ID" value="EMD35756.1"/>
    <property type="molecule type" value="Genomic_DNA"/>
</dbReference>
<dbReference type="Pfam" id="PF00743">
    <property type="entry name" value="FMO-like"/>
    <property type="match status" value="1"/>
</dbReference>
<evidence type="ECO:0008006" key="6">
    <source>
        <dbReference type="Google" id="ProtNLM"/>
    </source>
</evidence>
<dbReference type="PRINTS" id="PR00411">
    <property type="entry name" value="PNDRDTASEI"/>
</dbReference>